<proteinExistence type="predicted"/>
<evidence type="ECO:0000313" key="2">
    <source>
        <dbReference type="Proteomes" id="UP001283361"/>
    </source>
</evidence>
<comment type="caution">
    <text evidence="1">The sequence shown here is derived from an EMBL/GenBank/DDBJ whole genome shotgun (WGS) entry which is preliminary data.</text>
</comment>
<dbReference type="Proteomes" id="UP001283361">
    <property type="component" value="Unassembled WGS sequence"/>
</dbReference>
<keyword evidence="2" id="KW-1185">Reference proteome</keyword>
<sequence>MKLSSFKSSWDRCVLSVEGIRFEVRGGGVGKSHPSKFVSENPWKLNLVGREGIGGERRAEKLFGGKKLLERLAEVRKHHGSRTKLVKE</sequence>
<accession>A0AAE0XZS6</accession>
<dbReference type="EMBL" id="JAWDGP010007247">
    <property type="protein sequence ID" value="KAK3727291.1"/>
    <property type="molecule type" value="Genomic_DNA"/>
</dbReference>
<organism evidence="1 2">
    <name type="scientific">Elysia crispata</name>
    <name type="common">lettuce slug</name>
    <dbReference type="NCBI Taxonomy" id="231223"/>
    <lineage>
        <taxon>Eukaryota</taxon>
        <taxon>Metazoa</taxon>
        <taxon>Spiralia</taxon>
        <taxon>Lophotrochozoa</taxon>
        <taxon>Mollusca</taxon>
        <taxon>Gastropoda</taxon>
        <taxon>Heterobranchia</taxon>
        <taxon>Euthyneura</taxon>
        <taxon>Panpulmonata</taxon>
        <taxon>Sacoglossa</taxon>
        <taxon>Placobranchoidea</taxon>
        <taxon>Plakobranchidae</taxon>
        <taxon>Elysia</taxon>
    </lineage>
</organism>
<gene>
    <name evidence="1" type="ORF">RRG08_049914</name>
</gene>
<dbReference type="AlphaFoldDB" id="A0AAE0XZS6"/>
<name>A0AAE0XZS6_9GAST</name>
<evidence type="ECO:0000313" key="1">
    <source>
        <dbReference type="EMBL" id="KAK3727291.1"/>
    </source>
</evidence>
<protein>
    <submittedName>
        <fullName evidence="1">Uncharacterized protein</fullName>
    </submittedName>
</protein>
<reference evidence="1" key="1">
    <citation type="journal article" date="2023" name="G3 (Bethesda)">
        <title>A reference genome for the long-term kleptoplast-retaining sea slug Elysia crispata morphotype clarki.</title>
        <authorList>
            <person name="Eastman K.E."/>
            <person name="Pendleton A.L."/>
            <person name="Shaikh M.A."/>
            <person name="Suttiyut T."/>
            <person name="Ogas R."/>
            <person name="Tomko P."/>
            <person name="Gavelis G."/>
            <person name="Widhalm J.R."/>
            <person name="Wisecaver J.H."/>
        </authorList>
    </citation>
    <scope>NUCLEOTIDE SEQUENCE</scope>
    <source>
        <strain evidence="1">ECLA1</strain>
    </source>
</reference>